<dbReference type="RefSeq" id="WP_110447365.1">
    <property type="nucleotide sequence ID" value="NZ_CP132381.1"/>
</dbReference>
<keyword evidence="4" id="KW-1185">Reference proteome</keyword>
<dbReference type="OrthoDB" id="7510727at2"/>
<protein>
    <recommendedName>
        <fullName evidence="2">Bacteriophage lambda Replication protein O N-terminal domain-containing protein</fullName>
    </recommendedName>
</protein>
<evidence type="ECO:0000313" key="3">
    <source>
        <dbReference type="EMBL" id="PXY91394.1"/>
    </source>
</evidence>
<evidence type="ECO:0000256" key="1">
    <source>
        <dbReference type="SAM" id="MobiDB-lite"/>
    </source>
</evidence>
<feature type="domain" description="Bacteriophage lambda Replication protein O N-terminal" evidence="2">
    <location>
        <begin position="10"/>
        <end position="84"/>
    </location>
</feature>
<comment type="caution">
    <text evidence="3">The sequence shown here is derived from an EMBL/GenBank/DDBJ whole genome shotgun (WGS) entry which is preliminary data.</text>
</comment>
<accession>A0A2V4DQT1</accession>
<gene>
    <name evidence="3" type="ORF">DKK78_03415</name>
</gene>
<feature type="compositionally biased region" description="Polar residues" evidence="1">
    <location>
        <begin position="103"/>
        <end position="113"/>
    </location>
</feature>
<evidence type="ECO:0000259" key="2">
    <source>
        <dbReference type="Pfam" id="PF04492"/>
    </source>
</evidence>
<reference evidence="3 4" key="1">
    <citation type="submission" date="2018-05" db="EMBL/GenBank/DDBJ databases">
        <title>Reference genomes for bee gut microbiota database.</title>
        <authorList>
            <person name="Ellegaard K.M."/>
        </authorList>
    </citation>
    <scope>NUCLEOTIDE SEQUENCE [LARGE SCALE GENOMIC DNA]</scope>
    <source>
        <strain evidence="3 4">ESL0172</strain>
    </source>
</reference>
<dbReference type="Proteomes" id="UP000247673">
    <property type="component" value="Unassembled WGS sequence"/>
</dbReference>
<evidence type="ECO:0000313" key="4">
    <source>
        <dbReference type="Proteomes" id="UP000247673"/>
    </source>
</evidence>
<organism evidence="3 4">
    <name type="scientific">Gilliamella apis</name>
    <dbReference type="NCBI Taxonomy" id="1970738"/>
    <lineage>
        <taxon>Bacteria</taxon>
        <taxon>Pseudomonadati</taxon>
        <taxon>Pseudomonadota</taxon>
        <taxon>Gammaproteobacteria</taxon>
        <taxon>Orbales</taxon>
        <taxon>Orbaceae</taxon>
        <taxon>Gilliamella</taxon>
    </lineage>
</organism>
<dbReference type="GO" id="GO:0006260">
    <property type="term" value="P:DNA replication"/>
    <property type="evidence" value="ECO:0007669"/>
    <property type="project" value="InterPro"/>
</dbReference>
<dbReference type="AlphaFoldDB" id="A0A2V4DQT1"/>
<dbReference type="InterPro" id="IPR006497">
    <property type="entry name" value="Phage_lambda_VrpO_N"/>
</dbReference>
<dbReference type="Gene3D" id="1.10.10.10">
    <property type="entry name" value="Winged helix-like DNA-binding domain superfamily/Winged helix DNA-binding domain"/>
    <property type="match status" value="1"/>
</dbReference>
<proteinExistence type="predicted"/>
<name>A0A2V4DQT1_9GAMM</name>
<dbReference type="Pfam" id="PF04492">
    <property type="entry name" value="Phage_rep_O"/>
    <property type="match status" value="1"/>
</dbReference>
<feature type="region of interest" description="Disordered" evidence="1">
    <location>
        <begin position="103"/>
        <end position="135"/>
    </location>
</feature>
<dbReference type="EMBL" id="QGLO01000004">
    <property type="protein sequence ID" value="PXY91394.1"/>
    <property type="molecule type" value="Genomic_DNA"/>
</dbReference>
<sequence>MSQFIANSFQVPNAVVDELMAKMSANALRCYLLITRKTTGWGKSSDKISASQFMDYLGIKDKRTIYTALTELANLGLINTIKNNGGITEYSLVLELSEPVTKNAGTKNATSSKKCTEPVTKNVPTTSNKKCHSTKDNIKNNITKKRNTVFDPISVKPQNVSLDVWCNWIDYRNSLGKKLQPQSWIKQSQMLEEQENPEAMINRSIMNGWQGLFPLKNALTTGSPVSDTSWINDLNGEMF</sequence>
<dbReference type="InterPro" id="IPR036388">
    <property type="entry name" value="WH-like_DNA-bd_sf"/>
</dbReference>